<feature type="domain" description="Glycosyltransferase 2-like" evidence="1">
    <location>
        <begin position="7"/>
        <end position="131"/>
    </location>
</feature>
<evidence type="ECO:0000313" key="3">
    <source>
        <dbReference type="Proteomes" id="UP000537204"/>
    </source>
</evidence>
<dbReference type="InterPro" id="IPR029044">
    <property type="entry name" value="Nucleotide-diphossugar_trans"/>
</dbReference>
<dbReference type="PANTHER" id="PTHR22916:SF3">
    <property type="entry name" value="UDP-GLCNAC:BETAGAL BETA-1,3-N-ACETYLGLUCOSAMINYLTRANSFERASE-LIKE PROTEIN 1"/>
    <property type="match status" value="1"/>
</dbReference>
<gene>
    <name evidence="2" type="ORF">HDE68_003748</name>
</gene>
<dbReference type="Pfam" id="PF00535">
    <property type="entry name" value="Glycos_transf_2"/>
    <property type="match status" value="1"/>
</dbReference>
<keyword evidence="2" id="KW-0808">Transferase</keyword>
<name>A0A7W9E0A3_9SPHI</name>
<dbReference type="AlphaFoldDB" id="A0A7W9E0A3"/>
<accession>A0A7W9E0A3</accession>
<protein>
    <submittedName>
        <fullName evidence="2">Glycosyltransferase involved in cell wall biosynthesis</fullName>
    </submittedName>
</protein>
<evidence type="ECO:0000313" key="2">
    <source>
        <dbReference type="EMBL" id="MBB5637823.1"/>
    </source>
</evidence>
<dbReference type="Proteomes" id="UP000537204">
    <property type="component" value="Unassembled WGS sequence"/>
</dbReference>
<organism evidence="2 3">
    <name type="scientific">Pedobacter cryoconitis</name>
    <dbReference type="NCBI Taxonomy" id="188932"/>
    <lineage>
        <taxon>Bacteria</taxon>
        <taxon>Pseudomonadati</taxon>
        <taxon>Bacteroidota</taxon>
        <taxon>Sphingobacteriia</taxon>
        <taxon>Sphingobacteriales</taxon>
        <taxon>Sphingobacteriaceae</taxon>
        <taxon>Pedobacter</taxon>
    </lineage>
</organism>
<dbReference type="GO" id="GO:0016758">
    <property type="term" value="F:hexosyltransferase activity"/>
    <property type="evidence" value="ECO:0007669"/>
    <property type="project" value="UniProtKB-ARBA"/>
</dbReference>
<dbReference type="SUPFAM" id="SSF53448">
    <property type="entry name" value="Nucleotide-diphospho-sugar transferases"/>
    <property type="match status" value="1"/>
</dbReference>
<dbReference type="RefSeq" id="WP_183883684.1">
    <property type="nucleotide sequence ID" value="NZ_JACHCD010000001.1"/>
</dbReference>
<proteinExistence type="predicted"/>
<sequence>MNQPLVSCIMPTANRQKYISFALNYFLAQDYPNRELVIIDDGNESIVHLLPDDKRIKYFYTKPLGTIGVKRNFACNKAKGEIIMHWDDDDWYANDWISKQVYFLSNSEADICGIEHTHFFSPVTDTLWMGTAMNRNNPSNPEQWINGATLAYWKSFWLTHPFKDLQTGEDDHFITKSGARVFAHDYIDGFIAVLHSRNTTTKYFENPRHKRQI</sequence>
<dbReference type="PANTHER" id="PTHR22916">
    <property type="entry name" value="GLYCOSYLTRANSFERASE"/>
    <property type="match status" value="1"/>
</dbReference>
<evidence type="ECO:0000259" key="1">
    <source>
        <dbReference type="Pfam" id="PF00535"/>
    </source>
</evidence>
<dbReference type="CDD" id="cd00761">
    <property type="entry name" value="Glyco_tranf_GTA_type"/>
    <property type="match status" value="1"/>
</dbReference>
<dbReference type="InterPro" id="IPR001173">
    <property type="entry name" value="Glyco_trans_2-like"/>
</dbReference>
<dbReference type="Gene3D" id="3.90.550.10">
    <property type="entry name" value="Spore Coat Polysaccharide Biosynthesis Protein SpsA, Chain A"/>
    <property type="match status" value="1"/>
</dbReference>
<comment type="caution">
    <text evidence="2">The sequence shown here is derived from an EMBL/GenBank/DDBJ whole genome shotgun (WGS) entry which is preliminary data.</text>
</comment>
<dbReference type="EMBL" id="JACHCE010000006">
    <property type="protein sequence ID" value="MBB5637823.1"/>
    <property type="molecule type" value="Genomic_DNA"/>
</dbReference>
<reference evidence="2 3" key="1">
    <citation type="submission" date="2020-08" db="EMBL/GenBank/DDBJ databases">
        <title>Genomic Encyclopedia of Type Strains, Phase IV (KMG-V): Genome sequencing to study the core and pangenomes of soil and plant-associated prokaryotes.</title>
        <authorList>
            <person name="Whitman W."/>
        </authorList>
    </citation>
    <scope>NUCLEOTIDE SEQUENCE [LARGE SCALE GENOMIC DNA]</scope>
    <source>
        <strain evidence="2 3">S3M1</strain>
    </source>
</reference>